<dbReference type="PROSITE" id="PS01088">
    <property type="entry name" value="CAP_1"/>
    <property type="match status" value="1"/>
</dbReference>
<dbReference type="GO" id="GO:0019933">
    <property type="term" value="P:cAMP-mediated signaling"/>
    <property type="evidence" value="ECO:0007669"/>
    <property type="project" value="TreeGrafter"/>
</dbReference>
<organism evidence="2 3">
    <name type="scientific">Mugilogobius chulae</name>
    <name type="common">yellowstripe goby</name>
    <dbReference type="NCBI Taxonomy" id="88201"/>
    <lineage>
        <taxon>Eukaryota</taxon>
        <taxon>Metazoa</taxon>
        <taxon>Chordata</taxon>
        <taxon>Craniata</taxon>
        <taxon>Vertebrata</taxon>
        <taxon>Euteleostomi</taxon>
        <taxon>Actinopterygii</taxon>
        <taxon>Neopterygii</taxon>
        <taxon>Teleostei</taxon>
        <taxon>Neoteleostei</taxon>
        <taxon>Acanthomorphata</taxon>
        <taxon>Gobiaria</taxon>
        <taxon>Gobiiformes</taxon>
        <taxon>Gobioidei</taxon>
        <taxon>Gobiidae</taxon>
        <taxon>Gobionellinae</taxon>
        <taxon>Mugilogobius</taxon>
    </lineage>
</organism>
<dbReference type="PANTHER" id="PTHR10652:SF25">
    <property type="entry name" value="ADENYLYL CYCLASE-ASSOCIATED PROTEIN"/>
    <property type="match status" value="1"/>
</dbReference>
<comment type="caution">
    <text evidence="2">The sequence shown here is derived from an EMBL/GenBank/DDBJ whole genome shotgun (WGS) entry which is preliminary data.</text>
</comment>
<dbReference type="InterPro" id="IPR001837">
    <property type="entry name" value="Adenylate_cyclase-assoc_CAP"/>
</dbReference>
<protein>
    <recommendedName>
        <fullName evidence="1">CAP N-terminal domain-containing protein</fullName>
    </recommendedName>
</protein>
<dbReference type="Pfam" id="PF01213">
    <property type="entry name" value="CAP_N-CM"/>
    <property type="match status" value="1"/>
</dbReference>
<dbReference type="InterPro" id="IPR013992">
    <property type="entry name" value="Adenylate_cyclase-assoc_CAP_N"/>
</dbReference>
<dbReference type="SUPFAM" id="SSF101278">
    <property type="entry name" value="N-terminal domain of adenylylcyclase associated protein, CAP"/>
    <property type="match status" value="1"/>
</dbReference>
<dbReference type="PANTHER" id="PTHR10652">
    <property type="entry name" value="ADENYLYL CYCLASE-ASSOCIATED PROTEIN"/>
    <property type="match status" value="1"/>
</dbReference>
<evidence type="ECO:0000259" key="1">
    <source>
        <dbReference type="Pfam" id="PF21938"/>
    </source>
</evidence>
<evidence type="ECO:0000313" key="3">
    <source>
        <dbReference type="Proteomes" id="UP001460270"/>
    </source>
</evidence>
<dbReference type="GO" id="GO:0007015">
    <property type="term" value="P:actin filament organization"/>
    <property type="evidence" value="ECO:0007669"/>
    <property type="project" value="TreeGrafter"/>
</dbReference>
<accession>A0AAW0NRC8</accession>
<dbReference type="InterPro" id="IPR036222">
    <property type="entry name" value="CAP_N_sf"/>
</dbReference>
<dbReference type="EMBL" id="JBBPFD010000014">
    <property type="protein sequence ID" value="KAK7899230.1"/>
    <property type="molecule type" value="Genomic_DNA"/>
</dbReference>
<sequence>MSKSLHDPVRELDTGVMAELASLVARLEVAVGRLEGMSGLQEEERLLHRPDVTVSKFVEAYDDIVSGAVAQYLSLSQKIGGDVQKHADMMKQGFAAVRQIILLASTHQKPSDSALPSVMQPVSKLVTQVMNFREANRTSALFNHLSR</sequence>
<proteinExistence type="predicted"/>
<dbReference type="Pfam" id="PF21938">
    <property type="entry name" value="CAP_N"/>
    <property type="match status" value="1"/>
</dbReference>
<evidence type="ECO:0000313" key="2">
    <source>
        <dbReference type="EMBL" id="KAK7899230.1"/>
    </source>
</evidence>
<feature type="domain" description="CAP N-terminal" evidence="1">
    <location>
        <begin position="61"/>
        <end position="146"/>
    </location>
</feature>
<reference evidence="3" key="1">
    <citation type="submission" date="2024-04" db="EMBL/GenBank/DDBJ databases">
        <title>Salinicola lusitanus LLJ914,a marine bacterium isolated from the Okinawa Trough.</title>
        <authorList>
            <person name="Li J."/>
        </authorList>
    </citation>
    <scope>NUCLEOTIDE SEQUENCE [LARGE SCALE GENOMIC DNA]</scope>
</reference>
<dbReference type="Proteomes" id="UP001460270">
    <property type="component" value="Unassembled WGS sequence"/>
</dbReference>
<dbReference type="GO" id="GO:0008179">
    <property type="term" value="F:adenylate cyclase binding"/>
    <property type="evidence" value="ECO:0007669"/>
    <property type="project" value="TreeGrafter"/>
</dbReference>
<dbReference type="GO" id="GO:0003779">
    <property type="term" value="F:actin binding"/>
    <property type="evidence" value="ECO:0007669"/>
    <property type="project" value="InterPro"/>
</dbReference>
<dbReference type="InterPro" id="IPR018106">
    <property type="entry name" value="CAP_CS_N"/>
</dbReference>
<dbReference type="GO" id="GO:0000902">
    <property type="term" value="P:cell morphogenesis"/>
    <property type="evidence" value="ECO:0007669"/>
    <property type="project" value="TreeGrafter"/>
</dbReference>
<dbReference type="AlphaFoldDB" id="A0AAW0NRC8"/>
<keyword evidence="3" id="KW-1185">Reference proteome</keyword>
<name>A0AAW0NRC8_9GOBI</name>
<dbReference type="InterPro" id="IPR053950">
    <property type="entry name" value="CAP_N"/>
</dbReference>
<dbReference type="Gene3D" id="1.25.40.330">
    <property type="entry name" value="Adenylate cyclase-associated CAP, N-terminal domain"/>
    <property type="match status" value="1"/>
</dbReference>
<gene>
    <name evidence="2" type="ORF">WMY93_020083</name>
</gene>
<dbReference type="GO" id="GO:0005737">
    <property type="term" value="C:cytoplasm"/>
    <property type="evidence" value="ECO:0007669"/>
    <property type="project" value="TreeGrafter"/>
</dbReference>